<reference evidence="1 2" key="1">
    <citation type="submission" date="2021-02" db="EMBL/GenBank/DDBJ databases">
        <title>De Novo genome assembly of isolated myxobacteria.</title>
        <authorList>
            <person name="Stevens D.C."/>
        </authorList>
    </citation>
    <scope>NUCLEOTIDE SEQUENCE [LARGE SCALE GENOMIC DNA]</scope>
    <source>
        <strain evidence="2">SCPEA02</strain>
    </source>
</reference>
<evidence type="ECO:0000313" key="1">
    <source>
        <dbReference type="EMBL" id="QSQ24458.1"/>
    </source>
</evidence>
<dbReference type="Proteomes" id="UP000662747">
    <property type="component" value="Chromosome"/>
</dbReference>
<proteinExistence type="predicted"/>
<keyword evidence="2" id="KW-1185">Reference proteome</keyword>
<evidence type="ECO:0008006" key="3">
    <source>
        <dbReference type="Google" id="ProtNLM"/>
    </source>
</evidence>
<organism evidence="1 2">
    <name type="scientific">Pyxidicoccus parkwayensis</name>
    <dbReference type="NCBI Taxonomy" id="2813578"/>
    <lineage>
        <taxon>Bacteria</taxon>
        <taxon>Pseudomonadati</taxon>
        <taxon>Myxococcota</taxon>
        <taxon>Myxococcia</taxon>
        <taxon>Myxococcales</taxon>
        <taxon>Cystobacterineae</taxon>
        <taxon>Myxococcaceae</taxon>
        <taxon>Pyxidicoccus</taxon>
    </lineage>
</organism>
<dbReference type="EMBL" id="CP071090">
    <property type="protein sequence ID" value="QSQ24458.1"/>
    <property type="molecule type" value="Genomic_DNA"/>
</dbReference>
<evidence type="ECO:0000313" key="2">
    <source>
        <dbReference type="Proteomes" id="UP000662747"/>
    </source>
</evidence>
<name>A0ABX7P2M6_9BACT</name>
<protein>
    <recommendedName>
        <fullName evidence="3">Lipoprotein</fullName>
    </recommendedName>
</protein>
<dbReference type="RefSeq" id="WP_206726021.1">
    <property type="nucleotide sequence ID" value="NZ_CP071090.1"/>
</dbReference>
<gene>
    <name evidence="1" type="ORF">JY651_05765</name>
</gene>
<sequence>MKKVIFASGWLLFVTACSTTQVLHPSRASADQPGVTFEASPERARYLLTAFDEIQAILADPAFAEALVAFDDQRLATSADSTCTTTRVSEVLAALKTRLPTYKYVLGSRYSLFHPFSTAGTSVCGGSWINTRRIDRWADGTPAQRGKLINTIAHELTHILASEDTDCEHSPRYAYSDRGHAACSAGSPECSDAFLVSYVWGDILECAYRLKHGVIPGTAFHACVLGLVNSNDVMRTSLVPKFQGTSSECQRIGPWAPVVRSAPSGRPVP</sequence>
<accession>A0ABX7P2M6</accession>
<dbReference type="PROSITE" id="PS51257">
    <property type="entry name" value="PROKAR_LIPOPROTEIN"/>
    <property type="match status" value="1"/>
</dbReference>